<dbReference type="GO" id="GO:0006508">
    <property type="term" value="P:proteolysis"/>
    <property type="evidence" value="ECO:0007669"/>
    <property type="project" value="UniProtKB-KW"/>
</dbReference>
<evidence type="ECO:0000313" key="12">
    <source>
        <dbReference type="Proteomes" id="UP000799778"/>
    </source>
</evidence>
<dbReference type="GO" id="GO:0031012">
    <property type="term" value="C:extracellular matrix"/>
    <property type="evidence" value="ECO:0007669"/>
    <property type="project" value="InterPro"/>
</dbReference>
<keyword evidence="2 7" id="KW-0479">Metal-binding</keyword>
<evidence type="ECO:0000256" key="1">
    <source>
        <dbReference type="ARBA" id="ARBA00022670"/>
    </source>
</evidence>
<dbReference type="GO" id="GO:0008270">
    <property type="term" value="F:zinc ion binding"/>
    <property type="evidence" value="ECO:0007669"/>
    <property type="project" value="InterPro"/>
</dbReference>
<evidence type="ECO:0000256" key="9">
    <source>
        <dbReference type="SAM" id="SignalP"/>
    </source>
</evidence>
<dbReference type="GO" id="GO:0030198">
    <property type="term" value="P:extracellular matrix organization"/>
    <property type="evidence" value="ECO:0007669"/>
    <property type="project" value="TreeGrafter"/>
</dbReference>
<evidence type="ECO:0000256" key="5">
    <source>
        <dbReference type="ARBA" id="ARBA00023049"/>
    </source>
</evidence>
<reference evidence="11" key="1">
    <citation type="journal article" date="2020" name="Stud. Mycol.">
        <title>101 Dothideomycetes genomes: a test case for predicting lifestyles and emergence of pathogens.</title>
        <authorList>
            <person name="Haridas S."/>
            <person name="Albert R."/>
            <person name="Binder M."/>
            <person name="Bloem J."/>
            <person name="Labutti K."/>
            <person name="Salamov A."/>
            <person name="Andreopoulos B."/>
            <person name="Baker S."/>
            <person name="Barry K."/>
            <person name="Bills G."/>
            <person name="Bluhm B."/>
            <person name="Cannon C."/>
            <person name="Castanera R."/>
            <person name="Culley D."/>
            <person name="Daum C."/>
            <person name="Ezra D."/>
            <person name="Gonzalez J."/>
            <person name="Henrissat B."/>
            <person name="Kuo A."/>
            <person name="Liang C."/>
            <person name="Lipzen A."/>
            <person name="Lutzoni F."/>
            <person name="Magnuson J."/>
            <person name="Mondo S."/>
            <person name="Nolan M."/>
            <person name="Ohm R."/>
            <person name="Pangilinan J."/>
            <person name="Park H.-J."/>
            <person name="Ramirez L."/>
            <person name="Alfaro M."/>
            <person name="Sun H."/>
            <person name="Tritt A."/>
            <person name="Yoshinaga Y."/>
            <person name="Zwiers L.-H."/>
            <person name="Turgeon B."/>
            <person name="Goodwin S."/>
            <person name="Spatafora J."/>
            <person name="Crous P."/>
            <person name="Grigoriev I."/>
        </authorList>
    </citation>
    <scope>NUCLEOTIDE SEQUENCE</scope>
    <source>
        <strain evidence="11">CBS 175.79</strain>
    </source>
</reference>
<keyword evidence="7" id="KW-0106">Calcium</keyword>
<gene>
    <name evidence="11" type="ORF">BU24DRAFT_452403</name>
</gene>
<evidence type="ECO:0000256" key="8">
    <source>
        <dbReference type="PIRSR" id="PIRSR621190-5"/>
    </source>
</evidence>
<evidence type="ECO:0000256" key="4">
    <source>
        <dbReference type="ARBA" id="ARBA00022833"/>
    </source>
</evidence>
<feature type="binding site" evidence="7">
    <location>
        <position position="155"/>
    </location>
    <ligand>
        <name>Ca(2+)</name>
        <dbReference type="ChEBI" id="CHEBI:29108"/>
        <label>1</label>
    </ligand>
</feature>
<evidence type="ECO:0000313" key="11">
    <source>
        <dbReference type="EMBL" id="KAF2013533.1"/>
    </source>
</evidence>
<dbReference type="InterPro" id="IPR001818">
    <property type="entry name" value="Pept_M10_metallopeptidase"/>
</dbReference>
<evidence type="ECO:0000259" key="10">
    <source>
        <dbReference type="SMART" id="SM00235"/>
    </source>
</evidence>
<evidence type="ECO:0000256" key="7">
    <source>
        <dbReference type="PIRSR" id="PIRSR621190-2"/>
    </source>
</evidence>
<dbReference type="EMBL" id="ML978071">
    <property type="protein sequence ID" value="KAF2013533.1"/>
    <property type="molecule type" value="Genomic_DNA"/>
</dbReference>
<dbReference type="PRINTS" id="PR00138">
    <property type="entry name" value="MATRIXIN"/>
</dbReference>
<evidence type="ECO:0000256" key="3">
    <source>
        <dbReference type="ARBA" id="ARBA00022801"/>
    </source>
</evidence>
<dbReference type="RefSeq" id="XP_033381872.1">
    <property type="nucleotide sequence ID" value="XM_033531185.1"/>
</dbReference>
<feature type="binding site" evidence="7">
    <location>
        <position position="245"/>
    </location>
    <ligand>
        <name>Zn(2+)</name>
        <dbReference type="ChEBI" id="CHEBI:29105"/>
        <label>2</label>
        <note>catalytic</note>
    </ligand>
</feature>
<feature type="binding site" evidence="7">
    <location>
        <position position="249"/>
    </location>
    <ligand>
        <name>Zn(2+)</name>
        <dbReference type="ChEBI" id="CHEBI:29105"/>
        <label>2</label>
        <note>catalytic</note>
    </ligand>
</feature>
<keyword evidence="9" id="KW-0732">Signal</keyword>
<feature type="binding site" evidence="7">
    <location>
        <position position="255"/>
    </location>
    <ligand>
        <name>Zn(2+)</name>
        <dbReference type="ChEBI" id="CHEBI:29105"/>
        <label>2</label>
        <note>catalytic</note>
    </ligand>
</feature>
<feature type="signal peptide" evidence="9">
    <location>
        <begin position="1"/>
        <end position="19"/>
    </location>
</feature>
<dbReference type="GO" id="GO:0030574">
    <property type="term" value="P:collagen catabolic process"/>
    <property type="evidence" value="ECO:0007669"/>
    <property type="project" value="TreeGrafter"/>
</dbReference>
<dbReference type="GeneID" id="54288582"/>
<protein>
    <recommendedName>
        <fullName evidence="10">Peptidase metallopeptidase domain-containing protein</fullName>
    </recommendedName>
</protein>
<accession>A0A6A5XKP9</accession>
<keyword evidence="4 7" id="KW-0862">Zinc</keyword>
<dbReference type="Gene3D" id="3.40.390.10">
    <property type="entry name" value="Collagenase (Catalytic Domain)"/>
    <property type="match status" value="1"/>
</dbReference>
<name>A0A6A5XKP9_9PLEO</name>
<feature type="binding site" evidence="7">
    <location>
        <position position="229"/>
    </location>
    <ligand>
        <name>Ca(2+)</name>
        <dbReference type="ChEBI" id="CHEBI:29108"/>
        <label>1</label>
    </ligand>
</feature>
<keyword evidence="3" id="KW-0378">Hydrolase</keyword>
<dbReference type="SMART" id="SM00235">
    <property type="entry name" value="ZnMc"/>
    <property type="match status" value="1"/>
</dbReference>
<dbReference type="InterPro" id="IPR021190">
    <property type="entry name" value="Pept_M10A"/>
</dbReference>
<dbReference type="PANTHER" id="PTHR10201:SF323">
    <property type="entry name" value="MATRIX METALLOPROTEINASE-21"/>
    <property type="match status" value="1"/>
</dbReference>
<dbReference type="InterPro" id="IPR006026">
    <property type="entry name" value="Peptidase_Metallo"/>
</dbReference>
<dbReference type="InterPro" id="IPR036365">
    <property type="entry name" value="PGBD-like_sf"/>
</dbReference>
<keyword evidence="5" id="KW-0482">Metalloprotease</keyword>
<organism evidence="11 12">
    <name type="scientific">Aaosphaeria arxii CBS 175.79</name>
    <dbReference type="NCBI Taxonomy" id="1450172"/>
    <lineage>
        <taxon>Eukaryota</taxon>
        <taxon>Fungi</taxon>
        <taxon>Dikarya</taxon>
        <taxon>Ascomycota</taxon>
        <taxon>Pezizomycotina</taxon>
        <taxon>Dothideomycetes</taxon>
        <taxon>Pleosporomycetidae</taxon>
        <taxon>Pleosporales</taxon>
        <taxon>Pleosporales incertae sedis</taxon>
        <taxon>Aaosphaeria</taxon>
    </lineage>
</organism>
<dbReference type="GO" id="GO:0004222">
    <property type="term" value="F:metalloendopeptidase activity"/>
    <property type="evidence" value="ECO:0007669"/>
    <property type="project" value="InterPro"/>
</dbReference>
<feature type="chain" id="PRO_5025363829" description="Peptidase metallopeptidase domain-containing protein" evidence="9">
    <location>
        <begin position="20"/>
        <end position="568"/>
    </location>
</feature>
<feature type="active site" evidence="6">
    <location>
        <position position="246"/>
    </location>
</feature>
<dbReference type="OrthoDB" id="65569at2759"/>
<comment type="cofactor">
    <cofactor evidence="7">
        <name>Ca(2+)</name>
        <dbReference type="ChEBI" id="CHEBI:29108"/>
    </cofactor>
    <text evidence="7">Can bind about 5 Ca(2+) ions per subunit.</text>
</comment>
<dbReference type="Pfam" id="PF00413">
    <property type="entry name" value="Peptidase_M10"/>
    <property type="match status" value="1"/>
</dbReference>
<keyword evidence="1" id="KW-0645">Protease</keyword>
<feature type="domain" description="Peptidase metallopeptidase" evidence="10">
    <location>
        <begin position="136"/>
        <end position="288"/>
    </location>
</feature>
<evidence type="ECO:0000256" key="2">
    <source>
        <dbReference type="ARBA" id="ARBA00022723"/>
    </source>
</evidence>
<sequence length="568" mass="63976">MKIPTTVAYLLCTLSLANAASPDRTEKILARTLAVIPSSSPTLDPTWRQNRTRQAKHIHDFFKLFGWLRRNDTIRDPDMPRAIRKIQRVLREPETGVYDERMETVMSRPQCATVQPYNESDAIVDNSTMHKRYVLWGPKWDRTALTYRFVNYTADLSQDRQRAIISAAFDKWMAFLPLTITQASTSTPRADIHIRFISLGAAETGYAYTNMIADGLTMSSGLINVTFNDDYNWADDRLFNFTAVHEIGHALGLSHSKVESAIMWPYYDGIIRPMHPDDTAAIHTLYGWKDPRWNRIDTNSGTKDIIQVSTPLENTASALDGLYQLRSSGQVLSYTPSSNAWKVVDSNKDTAQIAGAGGNIYQRHTDGSVYRYSGTGSNWQYIGAPSDNVVDIVAASDQIYVRRKDGWVARWSGNGLIWTTIEKARNSKQIAVTDQKTIWNLLTNGDLVRSTWPYGSGWTIVDVNPLNTQIVTGGTEFYKLQSDGLVVWLESVKYYWVVIDDEGDVVSVFAVGIYIYARRADGSIWRYTGTPHVWEQLDDRETSASVVGDRKGAVWEMLGGGDVFKLVS</sequence>
<evidence type="ECO:0000256" key="6">
    <source>
        <dbReference type="PIRSR" id="PIRSR621190-1"/>
    </source>
</evidence>
<dbReference type="PANTHER" id="PTHR10201">
    <property type="entry name" value="MATRIX METALLOPROTEINASE"/>
    <property type="match status" value="1"/>
</dbReference>
<proteinExistence type="predicted"/>
<feature type="binding site" description="in inhibited form" evidence="7">
    <location>
        <position position="111"/>
    </location>
    <ligand>
        <name>Zn(2+)</name>
        <dbReference type="ChEBI" id="CHEBI:29105"/>
        <label>2</label>
        <note>catalytic</note>
    </ligand>
</feature>
<dbReference type="InterPro" id="IPR024079">
    <property type="entry name" value="MetalloPept_cat_dom_sf"/>
</dbReference>
<comment type="cofactor">
    <cofactor evidence="7">
        <name>Zn(2+)</name>
        <dbReference type="ChEBI" id="CHEBI:29105"/>
    </cofactor>
    <text evidence="7">Binds 2 Zn(2+) ions per subunit.</text>
</comment>
<feature type="binding site" evidence="7">
    <location>
        <position position="263"/>
    </location>
    <ligand>
        <name>Zn(2+)</name>
        <dbReference type="ChEBI" id="CHEBI:29105"/>
        <label>2</label>
        <note>catalytic</note>
    </ligand>
</feature>
<dbReference type="AlphaFoldDB" id="A0A6A5XKP9"/>
<dbReference type="SUPFAM" id="SSF47090">
    <property type="entry name" value="PGBD-like"/>
    <property type="match status" value="1"/>
</dbReference>
<feature type="binding site" evidence="7">
    <location>
        <position position="191"/>
    </location>
    <ligand>
        <name>Ca(2+)</name>
        <dbReference type="ChEBI" id="CHEBI:29108"/>
        <label>2</label>
    </ligand>
</feature>
<dbReference type="SUPFAM" id="SSF55486">
    <property type="entry name" value="Metalloproteases ('zincins'), catalytic domain"/>
    <property type="match status" value="1"/>
</dbReference>
<keyword evidence="12" id="KW-1185">Reference proteome</keyword>
<dbReference type="Proteomes" id="UP000799778">
    <property type="component" value="Unassembled WGS sequence"/>
</dbReference>
<feature type="short sequence motif" description="Cysteine switch" evidence="8">
    <location>
        <begin position="109"/>
        <end position="124"/>
    </location>
</feature>